<comment type="caution">
    <text evidence="1">The sequence shown here is derived from an EMBL/GenBank/DDBJ whole genome shotgun (WGS) entry which is preliminary data.</text>
</comment>
<dbReference type="OrthoDB" id="446187at2759"/>
<gene>
    <name evidence="1" type="ORF">SPIL2461_LOCUS10681</name>
</gene>
<proteinExistence type="predicted"/>
<evidence type="ECO:0000313" key="2">
    <source>
        <dbReference type="Proteomes" id="UP000649617"/>
    </source>
</evidence>
<dbReference type="Proteomes" id="UP000649617">
    <property type="component" value="Unassembled WGS sequence"/>
</dbReference>
<accession>A0A812RHJ7</accession>
<organism evidence="1 2">
    <name type="scientific">Symbiodinium pilosum</name>
    <name type="common">Dinoflagellate</name>
    <dbReference type="NCBI Taxonomy" id="2952"/>
    <lineage>
        <taxon>Eukaryota</taxon>
        <taxon>Sar</taxon>
        <taxon>Alveolata</taxon>
        <taxon>Dinophyceae</taxon>
        <taxon>Suessiales</taxon>
        <taxon>Symbiodiniaceae</taxon>
        <taxon>Symbiodinium</taxon>
    </lineage>
</organism>
<evidence type="ECO:0000313" key="1">
    <source>
        <dbReference type="EMBL" id="CAE7437493.1"/>
    </source>
</evidence>
<dbReference type="AlphaFoldDB" id="A0A812RHJ7"/>
<dbReference type="EMBL" id="CAJNIZ010020191">
    <property type="protein sequence ID" value="CAE7437493.1"/>
    <property type="molecule type" value="Genomic_DNA"/>
</dbReference>
<reference evidence="1" key="1">
    <citation type="submission" date="2021-02" db="EMBL/GenBank/DDBJ databases">
        <authorList>
            <person name="Dougan E. K."/>
            <person name="Rhodes N."/>
            <person name="Thang M."/>
            <person name="Chan C."/>
        </authorList>
    </citation>
    <scope>NUCLEOTIDE SEQUENCE</scope>
</reference>
<keyword evidence="2" id="KW-1185">Reference proteome</keyword>
<name>A0A812RHJ7_SYMPI</name>
<sequence length="213" mass="24443">MTSQLQVTDTDFSSLFKKECLKCMDNLRYHGQKQTDGSTVWRPSAEDMLTAIVTAQKILQEKNKRDGWVLAACRRNGFLALRPMPGGFVRSDEQCWARDLPLGSSRISSAWLINCLTHWKGPTEIQPPDWSRLEGAAELADLIEWDFVDNSDKDRTDLVLPIDDKELEEPEWSQLAGFQLSLDLRRSRWLKANKELQSERAPWLSVNYSLSIN</sequence>
<protein>
    <submittedName>
        <fullName evidence="1">Uncharacterized protein</fullName>
    </submittedName>
</protein>